<keyword evidence="1" id="KW-0812">Transmembrane</keyword>
<name>A0ABQ3C1N3_9FLAO</name>
<feature type="transmembrane region" description="Helical" evidence="1">
    <location>
        <begin position="7"/>
        <end position="29"/>
    </location>
</feature>
<proteinExistence type="predicted"/>
<evidence type="ECO:0000256" key="1">
    <source>
        <dbReference type="SAM" id="Phobius"/>
    </source>
</evidence>
<evidence type="ECO:0000313" key="3">
    <source>
        <dbReference type="Proteomes" id="UP000615593"/>
    </source>
</evidence>
<dbReference type="EMBL" id="BMWY01000012">
    <property type="protein sequence ID" value="GGZ64822.1"/>
    <property type="molecule type" value="Genomic_DNA"/>
</dbReference>
<keyword evidence="3" id="KW-1185">Reference proteome</keyword>
<accession>A0ABQ3C1N3</accession>
<reference evidence="3" key="1">
    <citation type="journal article" date="2019" name="Int. J. Syst. Evol. Microbiol.">
        <title>The Global Catalogue of Microorganisms (GCM) 10K type strain sequencing project: providing services to taxonomists for standard genome sequencing and annotation.</title>
        <authorList>
            <consortium name="The Broad Institute Genomics Platform"/>
            <consortium name="The Broad Institute Genome Sequencing Center for Infectious Disease"/>
            <person name="Wu L."/>
            <person name="Ma J."/>
        </authorList>
    </citation>
    <scope>NUCLEOTIDE SEQUENCE [LARGE SCALE GENOMIC DNA]</scope>
    <source>
        <strain evidence="3">KCTC 12708</strain>
    </source>
</reference>
<evidence type="ECO:0000313" key="2">
    <source>
        <dbReference type="EMBL" id="GGZ64822.1"/>
    </source>
</evidence>
<dbReference type="Proteomes" id="UP000615593">
    <property type="component" value="Unassembled WGS sequence"/>
</dbReference>
<feature type="transmembrane region" description="Helical" evidence="1">
    <location>
        <begin position="68"/>
        <end position="85"/>
    </location>
</feature>
<gene>
    <name evidence="2" type="ORF">GCM10008088_27860</name>
</gene>
<sequence length="96" mass="11156">MIKKFSTGLILSIIVFFSISFLTVLISILTPVNQTIGFKILKIGFPFTYYEQTLIVNELNHSWNMNKLILNCILTWILVNGIYFWRIKIKTNANNV</sequence>
<protein>
    <submittedName>
        <fullName evidence="2">Uncharacterized protein</fullName>
    </submittedName>
</protein>
<organism evidence="2 3">
    <name type="scientific">Mesonia mobilis</name>
    <dbReference type="NCBI Taxonomy" id="369791"/>
    <lineage>
        <taxon>Bacteria</taxon>
        <taxon>Pseudomonadati</taxon>
        <taxon>Bacteroidota</taxon>
        <taxon>Flavobacteriia</taxon>
        <taxon>Flavobacteriales</taxon>
        <taxon>Flavobacteriaceae</taxon>
        <taxon>Mesonia</taxon>
    </lineage>
</organism>
<comment type="caution">
    <text evidence="2">The sequence shown here is derived from an EMBL/GenBank/DDBJ whole genome shotgun (WGS) entry which is preliminary data.</text>
</comment>
<keyword evidence="1" id="KW-1133">Transmembrane helix</keyword>
<keyword evidence="1" id="KW-0472">Membrane</keyword>